<accession>A0A1I0R670</accession>
<keyword evidence="2" id="KW-1185">Reference proteome</keyword>
<dbReference type="AlphaFoldDB" id="A0A1I0R670"/>
<name>A0A1I0R670_9BACT</name>
<evidence type="ECO:0000313" key="2">
    <source>
        <dbReference type="Proteomes" id="UP000199310"/>
    </source>
</evidence>
<protein>
    <submittedName>
        <fullName evidence="1">Uncharacterized protein</fullName>
    </submittedName>
</protein>
<reference evidence="2" key="1">
    <citation type="submission" date="2016-10" db="EMBL/GenBank/DDBJ databases">
        <authorList>
            <person name="Varghese N."/>
            <person name="Submissions S."/>
        </authorList>
    </citation>
    <scope>NUCLEOTIDE SEQUENCE [LARGE SCALE GENOMIC DNA]</scope>
    <source>
        <strain evidence="2">DSM 3695</strain>
    </source>
</reference>
<organism evidence="1 2">
    <name type="scientific">Chitinophaga arvensicola</name>
    <dbReference type="NCBI Taxonomy" id="29529"/>
    <lineage>
        <taxon>Bacteria</taxon>
        <taxon>Pseudomonadati</taxon>
        <taxon>Bacteroidota</taxon>
        <taxon>Chitinophagia</taxon>
        <taxon>Chitinophagales</taxon>
        <taxon>Chitinophagaceae</taxon>
        <taxon>Chitinophaga</taxon>
    </lineage>
</organism>
<sequence>MITLYADVALILRSLYANLQLLMHPSYNVSSSFFTTFLVSSTGFADFWI</sequence>
<dbReference type="Proteomes" id="UP000199310">
    <property type="component" value="Unassembled WGS sequence"/>
</dbReference>
<proteinExistence type="predicted"/>
<gene>
    <name evidence="1" type="ORF">SAMN04488122_2324</name>
</gene>
<dbReference type="EMBL" id="FOJG01000001">
    <property type="protein sequence ID" value="SEW35882.1"/>
    <property type="molecule type" value="Genomic_DNA"/>
</dbReference>
<evidence type="ECO:0000313" key="1">
    <source>
        <dbReference type="EMBL" id="SEW35882.1"/>
    </source>
</evidence>